<protein>
    <submittedName>
        <fullName evidence="2">Rna recognition motif-containing protein</fullName>
    </submittedName>
</protein>
<evidence type="ECO:0000313" key="2">
    <source>
        <dbReference type="EMBL" id="PHJ19582.1"/>
    </source>
</evidence>
<feature type="compositionally biased region" description="Basic and acidic residues" evidence="1">
    <location>
        <begin position="50"/>
        <end position="63"/>
    </location>
</feature>
<accession>A0A2C6KTI3</accession>
<feature type="compositionally biased region" description="Low complexity" evidence="1">
    <location>
        <begin position="75"/>
        <end position="90"/>
    </location>
</feature>
<dbReference type="GeneID" id="94429961"/>
<feature type="compositionally biased region" description="Basic and acidic residues" evidence="1">
    <location>
        <begin position="424"/>
        <end position="447"/>
    </location>
</feature>
<feature type="region of interest" description="Disordered" evidence="1">
    <location>
        <begin position="416"/>
        <end position="448"/>
    </location>
</feature>
<dbReference type="SUPFAM" id="SSF54928">
    <property type="entry name" value="RNA-binding domain, RBD"/>
    <property type="match status" value="1"/>
</dbReference>
<dbReference type="RefSeq" id="XP_067921280.1">
    <property type="nucleotide sequence ID" value="XM_068066750.1"/>
</dbReference>
<dbReference type="EMBL" id="MIGC01003354">
    <property type="protein sequence ID" value="PHJ19582.1"/>
    <property type="molecule type" value="Genomic_DNA"/>
</dbReference>
<dbReference type="GO" id="GO:0003676">
    <property type="term" value="F:nucleic acid binding"/>
    <property type="evidence" value="ECO:0007669"/>
    <property type="project" value="InterPro"/>
</dbReference>
<feature type="compositionally biased region" description="Polar residues" evidence="1">
    <location>
        <begin position="116"/>
        <end position="130"/>
    </location>
</feature>
<gene>
    <name evidence="2" type="ORF">CSUI_006594</name>
</gene>
<feature type="compositionally biased region" description="Low complexity" evidence="1">
    <location>
        <begin position="229"/>
        <end position="257"/>
    </location>
</feature>
<evidence type="ECO:0000313" key="3">
    <source>
        <dbReference type="Proteomes" id="UP000221165"/>
    </source>
</evidence>
<dbReference type="Proteomes" id="UP000221165">
    <property type="component" value="Unassembled WGS sequence"/>
</dbReference>
<evidence type="ECO:0000256" key="1">
    <source>
        <dbReference type="SAM" id="MobiDB-lite"/>
    </source>
</evidence>
<feature type="compositionally biased region" description="Polar residues" evidence="1">
    <location>
        <begin position="64"/>
        <end position="74"/>
    </location>
</feature>
<feature type="compositionally biased region" description="Basic and acidic residues" evidence="1">
    <location>
        <begin position="136"/>
        <end position="145"/>
    </location>
</feature>
<dbReference type="OrthoDB" id="346839at2759"/>
<reference evidence="2 3" key="1">
    <citation type="journal article" date="2017" name="Int. J. Parasitol.">
        <title>The genome of the protozoan parasite Cystoisospora suis and a reverse vaccinology approach to identify vaccine candidates.</title>
        <authorList>
            <person name="Palmieri N."/>
            <person name="Shrestha A."/>
            <person name="Ruttkowski B."/>
            <person name="Beck T."/>
            <person name="Vogl C."/>
            <person name="Tomley F."/>
            <person name="Blake D.P."/>
            <person name="Joachim A."/>
        </authorList>
    </citation>
    <scope>NUCLEOTIDE SEQUENCE [LARGE SCALE GENOMIC DNA]</scope>
    <source>
        <strain evidence="2 3">Wien I</strain>
    </source>
</reference>
<feature type="compositionally biased region" description="Polar residues" evidence="1">
    <location>
        <begin position="146"/>
        <end position="156"/>
    </location>
</feature>
<feature type="compositionally biased region" description="Basic and acidic residues" evidence="1">
    <location>
        <begin position="212"/>
        <end position="224"/>
    </location>
</feature>
<organism evidence="2 3">
    <name type="scientific">Cystoisospora suis</name>
    <dbReference type="NCBI Taxonomy" id="483139"/>
    <lineage>
        <taxon>Eukaryota</taxon>
        <taxon>Sar</taxon>
        <taxon>Alveolata</taxon>
        <taxon>Apicomplexa</taxon>
        <taxon>Conoidasida</taxon>
        <taxon>Coccidia</taxon>
        <taxon>Eucoccidiorida</taxon>
        <taxon>Eimeriorina</taxon>
        <taxon>Sarcocystidae</taxon>
        <taxon>Cystoisospora</taxon>
    </lineage>
</organism>
<sequence>MKSLYTSSPTGVQHEERRNLPFPGAKPSSGGNCFSSIPSQSLPSSISRQDYGHSEKTMMEDSVSRSQGDSYRMNSSITILPPPSLSSHTTGGERNERSSSLSSPPPPSSSPLSSSASRLETSPKEMSQIESLRGSGDARYHDRFDTSSFHSSSYDQPPSHLSYPPQGNERKGPSVYLPAQRTENMTPSTAGNQRCQESSYPPETPPSFQGRRGGDDVCGSHEQNRWSGEGESWSSYNSQSGEGSSSSCNLPKSSPSSYDSFTDRRYTPSYQQGVSAEPQAFDMNHSPSVSGTAYTSSSSFCSSSPLSNSYYSSSPPPLSRVMYSDRLSSPYQGDRKDMSSSSSSYLFSSHTSCKADLDSPPFSQGSSSFRPEDYHTAYEKRQGGSRIEGGGDQEAFYRQRELSNLNAYPYASTSETAYGYNDGGDQRERGGRIIREGDNHRERDEKTGSYVYLDQRGEGRARGEEGKEDLSQWREGGQWGWTTDGMTSRGDEREGYSYYYYSDARYMGERNENERGGAGRGDYDEMSSYMHSDGHRIDRDSSLNMSRNGDMSVFSVMVCNVPTNLTASDIAKCFSCVAPVVRSDPLLTSEGNHTGRVCVGYATREAAATAARRSLLISRRE</sequence>
<feature type="region of interest" description="Disordered" evidence="1">
    <location>
        <begin position="1"/>
        <end position="289"/>
    </location>
</feature>
<comment type="caution">
    <text evidence="2">The sequence shown here is derived from an EMBL/GenBank/DDBJ whole genome shotgun (WGS) entry which is preliminary data.</text>
</comment>
<dbReference type="InterPro" id="IPR035979">
    <property type="entry name" value="RBD_domain_sf"/>
</dbReference>
<feature type="compositionally biased region" description="Low complexity" evidence="1">
    <location>
        <begin position="35"/>
        <end position="47"/>
    </location>
</feature>
<feature type="compositionally biased region" description="Polar residues" evidence="1">
    <location>
        <begin position="181"/>
        <end position="201"/>
    </location>
</feature>
<keyword evidence="3" id="KW-1185">Reference proteome</keyword>
<dbReference type="VEuPathDB" id="ToxoDB:CSUI_006594"/>
<dbReference type="AlphaFoldDB" id="A0A2C6KTI3"/>
<proteinExistence type="predicted"/>
<feature type="compositionally biased region" description="Polar residues" evidence="1">
    <location>
        <begin position="1"/>
        <end position="11"/>
    </location>
</feature>
<name>A0A2C6KTI3_9APIC</name>
<feature type="region of interest" description="Disordered" evidence="1">
    <location>
        <begin position="309"/>
        <end position="342"/>
    </location>
</feature>